<dbReference type="OrthoDB" id="4333874at2"/>
<sequence>MPGMGQRMQAAGGCLLAAVGAGAGLAVWAVGVRERLWRFEQAPDWSVLYAELPLMVLGGTAVALGVWALGRRLRSRRSAR</sequence>
<name>A0A101UU99_9ACTN</name>
<comment type="caution">
    <text evidence="2">The sequence shown here is derived from an EMBL/GenBank/DDBJ whole genome shotgun (WGS) entry which is preliminary data.</text>
</comment>
<keyword evidence="3" id="KW-1185">Reference proteome</keyword>
<reference evidence="2 3" key="1">
    <citation type="submission" date="2015-10" db="EMBL/GenBank/DDBJ databases">
        <title>Draft genome sequence of Streptomyces sp. RV15, isolated from a marine sponge.</title>
        <authorList>
            <person name="Ruckert C."/>
            <person name="Abdelmohsen U.R."/>
            <person name="Winkler A."/>
            <person name="Hentschel U."/>
            <person name="Kalinowski J."/>
            <person name="Kampfer P."/>
            <person name="Glaeser S."/>
        </authorList>
    </citation>
    <scope>NUCLEOTIDE SEQUENCE [LARGE SCALE GENOMIC DNA]</scope>
    <source>
        <strain evidence="2 3">RV15</strain>
    </source>
</reference>
<proteinExistence type="predicted"/>
<accession>A0A101UU99</accession>
<keyword evidence="1" id="KW-0812">Transmembrane</keyword>
<organism evidence="2 3">
    <name type="scientific">Streptomyces dysideae</name>
    <dbReference type="NCBI Taxonomy" id="909626"/>
    <lineage>
        <taxon>Bacteria</taxon>
        <taxon>Bacillati</taxon>
        <taxon>Actinomycetota</taxon>
        <taxon>Actinomycetes</taxon>
        <taxon>Kitasatosporales</taxon>
        <taxon>Streptomycetaceae</taxon>
        <taxon>Streptomyces</taxon>
    </lineage>
</organism>
<gene>
    <name evidence="2" type="ORF">AQJ91_33325</name>
</gene>
<evidence type="ECO:0000313" key="3">
    <source>
        <dbReference type="Proteomes" id="UP000053260"/>
    </source>
</evidence>
<dbReference type="AlphaFoldDB" id="A0A101UU99"/>
<dbReference type="EMBL" id="LMXB01000082">
    <property type="protein sequence ID" value="KUO16905.1"/>
    <property type="molecule type" value="Genomic_DNA"/>
</dbReference>
<feature type="transmembrane region" description="Helical" evidence="1">
    <location>
        <begin position="45"/>
        <end position="70"/>
    </location>
</feature>
<protein>
    <submittedName>
        <fullName evidence="2">Uncharacterized protein</fullName>
    </submittedName>
</protein>
<dbReference type="STRING" id="909626.AQJ91_33325"/>
<dbReference type="Proteomes" id="UP000053260">
    <property type="component" value="Unassembled WGS sequence"/>
</dbReference>
<keyword evidence="1" id="KW-1133">Transmembrane helix</keyword>
<evidence type="ECO:0000256" key="1">
    <source>
        <dbReference type="SAM" id="Phobius"/>
    </source>
</evidence>
<evidence type="ECO:0000313" key="2">
    <source>
        <dbReference type="EMBL" id="KUO16905.1"/>
    </source>
</evidence>
<keyword evidence="1" id="KW-0472">Membrane</keyword>